<sequence>MDYSFLRHVNDQSGYRSNLVFVVWDLFFPGLDTPEVPQEFTTSRHNKIKKELFTELFLKASYEYITDQV</sequence>
<reference evidence="1" key="1">
    <citation type="submission" date="2021-10" db="EMBL/GenBank/DDBJ databases">
        <title>Melipona bicolor Genome sequencing and assembly.</title>
        <authorList>
            <person name="Araujo N.S."/>
            <person name="Arias M.C."/>
        </authorList>
    </citation>
    <scope>NUCLEOTIDE SEQUENCE</scope>
    <source>
        <strain evidence="1">USP_2M_L1-L4_2017</strain>
        <tissue evidence="1">Whole body</tissue>
    </source>
</reference>
<organism evidence="1 2">
    <name type="scientific">Melipona bicolor</name>
    <dbReference type="NCBI Taxonomy" id="60889"/>
    <lineage>
        <taxon>Eukaryota</taxon>
        <taxon>Metazoa</taxon>
        <taxon>Ecdysozoa</taxon>
        <taxon>Arthropoda</taxon>
        <taxon>Hexapoda</taxon>
        <taxon>Insecta</taxon>
        <taxon>Pterygota</taxon>
        <taxon>Neoptera</taxon>
        <taxon>Endopterygota</taxon>
        <taxon>Hymenoptera</taxon>
        <taxon>Apocrita</taxon>
        <taxon>Aculeata</taxon>
        <taxon>Apoidea</taxon>
        <taxon>Anthophila</taxon>
        <taxon>Apidae</taxon>
        <taxon>Melipona</taxon>
    </lineage>
</organism>
<gene>
    <name evidence="1" type="ORF">K0M31_000726</name>
</gene>
<protein>
    <submittedName>
        <fullName evidence="1">Uncharacterized protein</fullName>
    </submittedName>
</protein>
<accession>A0AA40KWZ0</accession>
<evidence type="ECO:0000313" key="2">
    <source>
        <dbReference type="Proteomes" id="UP001177670"/>
    </source>
</evidence>
<proteinExistence type="predicted"/>
<evidence type="ECO:0000313" key="1">
    <source>
        <dbReference type="EMBL" id="KAK1136159.1"/>
    </source>
</evidence>
<comment type="caution">
    <text evidence="1">The sequence shown here is derived from an EMBL/GenBank/DDBJ whole genome shotgun (WGS) entry which is preliminary data.</text>
</comment>
<keyword evidence="2" id="KW-1185">Reference proteome</keyword>
<name>A0AA40KWZ0_9HYME</name>
<dbReference type="AlphaFoldDB" id="A0AA40KWZ0"/>
<dbReference type="Proteomes" id="UP001177670">
    <property type="component" value="Unassembled WGS sequence"/>
</dbReference>
<dbReference type="EMBL" id="JAHYIQ010000001">
    <property type="protein sequence ID" value="KAK1136159.1"/>
    <property type="molecule type" value="Genomic_DNA"/>
</dbReference>